<name>A0A7I9UYG4_9ACTN</name>
<dbReference type="InterPro" id="IPR050775">
    <property type="entry name" value="FAD-binding_Monooxygenases"/>
</dbReference>
<dbReference type="Gene3D" id="3.50.50.60">
    <property type="entry name" value="FAD/NAD(P)-binding domain"/>
    <property type="match status" value="3"/>
</dbReference>
<evidence type="ECO:0000256" key="2">
    <source>
        <dbReference type="ARBA" id="ARBA00022630"/>
    </source>
</evidence>
<dbReference type="SUPFAM" id="SSF51905">
    <property type="entry name" value="FAD/NAD(P)-binding domain"/>
    <property type="match status" value="3"/>
</dbReference>
<sequence length="530" mass="58668">MTASVETVDAVVVGGGFGGIRTVDLFKNKLGLDKVVGIEKGKALGGTWYWNQYPGAQTDTETWVYRFSDDRSAPNWNSRYLKAEQLQEQIHDTAEKSGVLDNYIFDNSVVSAHYDEESKRWNIVTDKGRQFAATYLVTALGILTNPYVPDWPGKDVFEGEAFHSARWPKDLDLTDKRVAVIGTGPSGSQIAATIHPLAKEVTVFQRRAQYVVPINNREVDEAEKQEIVANYDAIWDTVFTSRFAMGFVEGSKSALEVSEAERQEVYERVWNKGGGFRFFFETFADIATNEEANETAGDFVRGKIASIVKDPKTAELLQPTGLYGGRPLSADGYYEAFNEPHVSLVDISENEIAEITPTGVKLEDGQTFDVDVIVYATGFDGVDGAYRNIDVTGRGGVKLFDVWKDESNALYGVSVSGFPNLFTVTGPGGPFANMLPTIELQTGFIAQLVEEAQARQQPVDANAEAQVRWSETVQEISKLTVFDKVKSWIQNDNIEGKKKYSAFFLGGLQTYDSKLNEEAAAKYPSFEFSA</sequence>
<dbReference type="OrthoDB" id="5168853at2"/>
<evidence type="ECO:0000256" key="5">
    <source>
        <dbReference type="ARBA" id="ARBA00023002"/>
    </source>
</evidence>
<comment type="caution">
    <text evidence="6">The sequence shown here is derived from an EMBL/GenBank/DDBJ whole genome shotgun (WGS) entry which is preliminary data.</text>
</comment>
<keyword evidence="4" id="KW-0521">NADP</keyword>
<protein>
    <submittedName>
        <fullName evidence="6">Steroid monooxygenase</fullName>
    </submittedName>
</protein>
<dbReference type="InterPro" id="IPR020946">
    <property type="entry name" value="Flavin_mOase-like"/>
</dbReference>
<dbReference type="InterPro" id="IPR036188">
    <property type="entry name" value="FAD/NAD-bd_sf"/>
</dbReference>
<keyword evidence="7" id="KW-1185">Reference proteome</keyword>
<reference evidence="7" key="1">
    <citation type="submission" date="2019-06" db="EMBL/GenBank/DDBJ databases">
        <title>Gordonia isolated from sludge of a wastewater treatment plant.</title>
        <authorList>
            <person name="Tamura T."/>
            <person name="Aoyama K."/>
            <person name="Kang Y."/>
            <person name="Saito S."/>
            <person name="Akiyama N."/>
            <person name="Yazawa K."/>
            <person name="Gonoi T."/>
            <person name="Mikami Y."/>
        </authorList>
    </citation>
    <scope>NUCLEOTIDE SEQUENCE [LARGE SCALE GENOMIC DNA]</scope>
    <source>
        <strain evidence="7">NBRC 107697</strain>
    </source>
</reference>
<keyword evidence="2" id="KW-0285">Flavoprotein</keyword>
<evidence type="ECO:0000313" key="6">
    <source>
        <dbReference type="EMBL" id="GED97949.1"/>
    </source>
</evidence>
<accession>A0A7I9UYG4</accession>
<dbReference type="GO" id="GO:0050660">
    <property type="term" value="F:flavin adenine dinucleotide binding"/>
    <property type="evidence" value="ECO:0007669"/>
    <property type="project" value="InterPro"/>
</dbReference>
<keyword evidence="5" id="KW-0560">Oxidoreductase</keyword>
<dbReference type="EMBL" id="BJOU01000001">
    <property type="protein sequence ID" value="GED97949.1"/>
    <property type="molecule type" value="Genomic_DNA"/>
</dbReference>
<dbReference type="Pfam" id="PF00743">
    <property type="entry name" value="FMO-like"/>
    <property type="match status" value="1"/>
</dbReference>
<dbReference type="AlphaFoldDB" id="A0A7I9UYG4"/>
<dbReference type="PANTHER" id="PTHR43098">
    <property type="entry name" value="L-ORNITHINE N(5)-MONOOXYGENASE-RELATED"/>
    <property type="match status" value="1"/>
</dbReference>
<dbReference type="PANTHER" id="PTHR43098:SF5">
    <property type="entry name" value="DUAL-FUNCTIONAL MONOOXYGENASE_METHYLTRANSFERASE PSOF"/>
    <property type="match status" value="1"/>
</dbReference>
<evidence type="ECO:0000313" key="7">
    <source>
        <dbReference type="Proteomes" id="UP000444980"/>
    </source>
</evidence>
<evidence type="ECO:0000256" key="3">
    <source>
        <dbReference type="ARBA" id="ARBA00022827"/>
    </source>
</evidence>
<dbReference type="Proteomes" id="UP000444980">
    <property type="component" value="Unassembled WGS sequence"/>
</dbReference>
<comment type="similarity">
    <text evidence="1">Belongs to the FAD-binding monooxygenase family.</text>
</comment>
<dbReference type="GO" id="GO:0050661">
    <property type="term" value="F:NADP binding"/>
    <property type="evidence" value="ECO:0007669"/>
    <property type="project" value="InterPro"/>
</dbReference>
<organism evidence="6 7">
    <name type="scientific">Gordonia crocea</name>
    <dbReference type="NCBI Taxonomy" id="589162"/>
    <lineage>
        <taxon>Bacteria</taxon>
        <taxon>Bacillati</taxon>
        <taxon>Actinomycetota</taxon>
        <taxon>Actinomycetes</taxon>
        <taxon>Mycobacteriales</taxon>
        <taxon>Gordoniaceae</taxon>
        <taxon>Gordonia</taxon>
    </lineage>
</organism>
<dbReference type="RefSeq" id="WP_161927201.1">
    <property type="nucleotide sequence ID" value="NZ_BJOU01000001.1"/>
</dbReference>
<evidence type="ECO:0000256" key="4">
    <source>
        <dbReference type="ARBA" id="ARBA00022857"/>
    </source>
</evidence>
<keyword evidence="6" id="KW-0503">Monooxygenase</keyword>
<keyword evidence="3" id="KW-0274">FAD</keyword>
<dbReference type="GO" id="GO:0004499">
    <property type="term" value="F:N,N-dimethylaniline monooxygenase activity"/>
    <property type="evidence" value="ECO:0007669"/>
    <property type="project" value="InterPro"/>
</dbReference>
<proteinExistence type="inferred from homology"/>
<gene>
    <name evidence="6" type="ORF">nbrc107697_19880</name>
</gene>
<evidence type="ECO:0000256" key="1">
    <source>
        <dbReference type="ARBA" id="ARBA00010139"/>
    </source>
</evidence>